<evidence type="ECO:0000313" key="7">
    <source>
        <dbReference type="EMBL" id="CAG5122508.1"/>
    </source>
</evidence>
<dbReference type="Proteomes" id="UP000678393">
    <property type="component" value="Unassembled WGS sequence"/>
</dbReference>
<keyword evidence="5" id="KW-0812">Transmembrane</keyword>
<dbReference type="Pfam" id="PF13920">
    <property type="entry name" value="zf-C3HC4_3"/>
    <property type="match status" value="1"/>
</dbReference>
<accession>A0A8S3Z2G7</accession>
<dbReference type="GO" id="GO:0061630">
    <property type="term" value="F:ubiquitin protein ligase activity"/>
    <property type="evidence" value="ECO:0007669"/>
    <property type="project" value="TreeGrafter"/>
</dbReference>
<dbReference type="AlphaFoldDB" id="A0A8S3Z2G7"/>
<keyword evidence="8" id="KW-1185">Reference proteome</keyword>
<dbReference type="PANTHER" id="PTHR22696">
    <property type="entry name" value="E3 UBIQUITIN-PROTEIN LIGASE RNF26"/>
    <property type="match status" value="1"/>
</dbReference>
<feature type="compositionally biased region" description="Low complexity" evidence="4">
    <location>
        <begin position="47"/>
        <end position="57"/>
    </location>
</feature>
<dbReference type="InterPro" id="IPR001841">
    <property type="entry name" value="Znf_RING"/>
</dbReference>
<evidence type="ECO:0000256" key="5">
    <source>
        <dbReference type="SAM" id="Phobius"/>
    </source>
</evidence>
<keyword evidence="1 3" id="KW-0863">Zinc-finger</keyword>
<dbReference type="SUPFAM" id="SSF57850">
    <property type="entry name" value="RING/U-box"/>
    <property type="match status" value="1"/>
</dbReference>
<evidence type="ECO:0000259" key="6">
    <source>
        <dbReference type="PROSITE" id="PS50089"/>
    </source>
</evidence>
<gene>
    <name evidence="7" type="ORF">CUNI_LOCUS8066</name>
</gene>
<feature type="transmembrane region" description="Helical" evidence="5">
    <location>
        <begin position="6"/>
        <end position="23"/>
    </location>
</feature>
<evidence type="ECO:0000256" key="3">
    <source>
        <dbReference type="PROSITE-ProRule" id="PRU00175"/>
    </source>
</evidence>
<sequence>MLQTFLIVAVPALVTLTAALYVLHRVSRAREEMHRPPHFQTRPGKLTSGDSTVTSRRTGGGSESGPYKGDCVVCFEESNIVQLYPCLHRSLCEECVIKIVSSNRRICPLCRTRIQGYGDDF</sequence>
<keyword evidence="2" id="KW-0862">Zinc</keyword>
<keyword evidence="1 3" id="KW-0479">Metal-binding</keyword>
<dbReference type="GO" id="GO:0008270">
    <property type="term" value="F:zinc ion binding"/>
    <property type="evidence" value="ECO:0007669"/>
    <property type="project" value="UniProtKB-KW"/>
</dbReference>
<evidence type="ECO:0000256" key="2">
    <source>
        <dbReference type="ARBA" id="ARBA00022833"/>
    </source>
</evidence>
<dbReference type="PANTHER" id="PTHR22696:SF1">
    <property type="entry name" value="E3 UBIQUITIN-PROTEIN LIGASE RNF26"/>
    <property type="match status" value="1"/>
</dbReference>
<feature type="region of interest" description="Disordered" evidence="4">
    <location>
        <begin position="33"/>
        <end position="65"/>
    </location>
</feature>
<evidence type="ECO:0000256" key="1">
    <source>
        <dbReference type="ARBA" id="ARBA00022771"/>
    </source>
</evidence>
<comment type="caution">
    <text evidence="7">The sequence shown here is derived from an EMBL/GenBank/DDBJ whole genome shotgun (WGS) entry which is preliminary data.</text>
</comment>
<keyword evidence="5" id="KW-1133">Transmembrane helix</keyword>
<name>A0A8S3Z2G7_9EUPU</name>
<reference evidence="7" key="1">
    <citation type="submission" date="2021-04" db="EMBL/GenBank/DDBJ databases">
        <authorList>
            <consortium name="Molecular Ecology Group"/>
        </authorList>
    </citation>
    <scope>NUCLEOTIDE SEQUENCE</scope>
</reference>
<feature type="domain" description="RING-type" evidence="6">
    <location>
        <begin position="71"/>
        <end position="111"/>
    </location>
</feature>
<proteinExistence type="predicted"/>
<evidence type="ECO:0000256" key="4">
    <source>
        <dbReference type="SAM" id="MobiDB-lite"/>
    </source>
</evidence>
<dbReference type="GO" id="GO:0016567">
    <property type="term" value="P:protein ubiquitination"/>
    <property type="evidence" value="ECO:0007669"/>
    <property type="project" value="TreeGrafter"/>
</dbReference>
<dbReference type="Gene3D" id="3.30.40.10">
    <property type="entry name" value="Zinc/RING finger domain, C3HC4 (zinc finger)"/>
    <property type="match status" value="1"/>
</dbReference>
<keyword evidence="5" id="KW-0472">Membrane</keyword>
<protein>
    <recommendedName>
        <fullName evidence="6">RING-type domain-containing protein</fullName>
    </recommendedName>
</protein>
<dbReference type="PROSITE" id="PS50089">
    <property type="entry name" value="ZF_RING_2"/>
    <property type="match status" value="1"/>
</dbReference>
<organism evidence="7 8">
    <name type="scientific">Candidula unifasciata</name>
    <dbReference type="NCBI Taxonomy" id="100452"/>
    <lineage>
        <taxon>Eukaryota</taxon>
        <taxon>Metazoa</taxon>
        <taxon>Spiralia</taxon>
        <taxon>Lophotrochozoa</taxon>
        <taxon>Mollusca</taxon>
        <taxon>Gastropoda</taxon>
        <taxon>Heterobranchia</taxon>
        <taxon>Euthyneura</taxon>
        <taxon>Panpulmonata</taxon>
        <taxon>Eupulmonata</taxon>
        <taxon>Stylommatophora</taxon>
        <taxon>Helicina</taxon>
        <taxon>Helicoidea</taxon>
        <taxon>Geomitridae</taxon>
        <taxon>Candidula</taxon>
    </lineage>
</organism>
<dbReference type="InterPro" id="IPR013083">
    <property type="entry name" value="Znf_RING/FYVE/PHD"/>
</dbReference>
<dbReference type="SMART" id="SM00184">
    <property type="entry name" value="RING"/>
    <property type="match status" value="1"/>
</dbReference>
<evidence type="ECO:0000313" key="8">
    <source>
        <dbReference type="Proteomes" id="UP000678393"/>
    </source>
</evidence>
<dbReference type="GO" id="GO:0006511">
    <property type="term" value="P:ubiquitin-dependent protein catabolic process"/>
    <property type="evidence" value="ECO:0007669"/>
    <property type="project" value="TreeGrafter"/>
</dbReference>
<dbReference type="OrthoDB" id="66726at2759"/>
<dbReference type="EMBL" id="CAJHNH020001306">
    <property type="protein sequence ID" value="CAG5122508.1"/>
    <property type="molecule type" value="Genomic_DNA"/>
</dbReference>